<evidence type="ECO:0000256" key="3">
    <source>
        <dbReference type="ARBA" id="ARBA00022755"/>
    </source>
</evidence>
<dbReference type="NCBIfam" id="TIGR00639">
    <property type="entry name" value="PurN"/>
    <property type="match status" value="1"/>
</dbReference>
<comment type="catalytic activity">
    <reaction evidence="4">
        <text>N(1)-(5-phospho-beta-D-ribosyl)glycinamide + (6R)-10-formyltetrahydrofolate = N(2)-formyl-N(1)-(5-phospho-beta-D-ribosyl)glycinamide + (6S)-5,6,7,8-tetrahydrofolate + H(+)</text>
        <dbReference type="Rhea" id="RHEA:15053"/>
        <dbReference type="ChEBI" id="CHEBI:15378"/>
        <dbReference type="ChEBI" id="CHEBI:57453"/>
        <dbReference type="ChEBI" id="CHEBI:143788"/>
        <dbReference type="ChEBI" id="CHEBI:147286"/>
        <dbReference type="ChEBI" id="CHEBI:195366"/>
        <dbReference type="EC" id="2.1.2.2"/>
    </reaction>
</comment>
<dbReference type="Pfam" id="PF00551">
    <property type="entry name" value="Formyl_trans_N"/>
    <property type="match status" value="1"/>
</dbReference>
<evidence type="ECO:0000256" key="1">
    <source>
        <dbReference type="ARBA" id="ARBA00005054"/>
    </source>
</evidence>
<dbReference type="EC" id="2.1.2.2" evidence="4"/>
<feature type="binding site" evidence="4">
    <location>
        <position position="109"/>
    </location>
    <ligand>
        <name>(6R)-10-formyltetrahydrofolate</name>
        <dbReference type="ChEBI" id="CHEBI:195366"/>
    </ligand>
</feature>
<proteinExistence type="inferred from homology"/>
<dbReference type="InterPro" id="IPR004607">
    <property type="entry name" value="GART"/>
</dbReference>
<protein>
    <recommendedName>
        <fullName evidence="4">Phosphoribosylglycinamide formyltransferase</fullName>
        <ecNumber evidence="4">2.1.2.2</ecNumber>
    </recommendedName>
    <alternativeName>
        <fullName evidence="4">5'-phosphoribosylglycinamide transformylase</fullName>
    </alternativeName>
    <alternativeName>
        <fullName evidence="4">GAR transformylase</fullName>
        <shortName evidence="4">GART</shortName>
    </alternativeName>
</protein>
<sequence length="225" mass="24312">MSCRVAVLISGSGTNLQALIDARQHGALGPAELVGVFSNRPGAGGLERAERAGIPTCVIDHRQYADRSAFDQAMQAALESWQPDLLVLAGFMRILTEPFVARYAGRMLNIHPSLLPRYPGLNTHARALAAGDAEHGATIHFVTGELDGGPAILQARVPIEANDTAEQLAARVQRKEHQIYPAVVRWFSEGRLTMHQGHAYMDGNAIHPTGLDWDALDNAPDTDPN</sequence>
<feature type="active site" description="Proton donor" evidence="4">
    <location>
        <position position="111"/>
    </location>
</feature>
<dbReference type="GO" id="GO:0004644">
    <property type="term" value="F:phosphoribosylglycinamide formyltransferase activity"/>
    <property type="evidence" value="ECO:0007669"/>
    <property type="project" value="UniProtKB-UniRule"/>
</dbReference>
<dbReference type="UniPathway" id="UPA00074">
    <property type="reaction ID" value="UER00126"/>
</dbReference>
<evidence type="ECO:0000313" key="6">
    <source>
        <dbReference type="EMBL" id="TGG96012.1"/>
    </source>
</evidence>
<comment type="similarity">
    <text evidence="4">Belongs to the GART family.</text>
</comment>
<name>A0A4Z0WCS6_9GAMM</name>
<dbReference type="HAMAP" id="MF_01930">
    <property type="entry name" value="PurN"/>
    <property type="match status" value="1"/>
</dbReference>
<dbReference type="CDD" id="cd08645">
    <property type="entry name" value="FMT_core_GART"/>
    <property type="match status" value="1"/>
</dbReference>
<comment type="function">
    <text evidence="4">Catalyzes the transfer of a formyl group from 10-formyltetrahydrofolate to 5-phospho-ribosyl-glycinamide (GAR), producing 5-phospho-ribosyl-N-formylglycinamide (FGAR) and tetrahydrofolate.</text>
</comment>
<dbReference type="SUPFAM" id="SSF53328">
    <property type="entry name" value="Formyltransferase"/>
    <property type="match status" value="1"/>
</dbReference>
<reference evidence="6 7" key="1">
    <citation type="submission" date="2019-04" db="EMBL/GenBank/DDBJ databases">
        <title>Natronospirillum operosus gen. nov., sp. nov., a haloalkaliphilic satellite isolated from decaying biomass of laboratory culture of cyanobacterium Geitlerinema sp. and proposal of Natronospirillaceae fam. nov. and Saccharospirillaceae fam. nov.</title>
        <authorList>
            <person name="Kevbrin V."/>
            <person name="Boltyanskaya Y."/>
            <person name="Koziaeva V."/>
            <person name="Grouzdev D.S."/>
            <person name="Park M."/>
            <person name="Cho J."/>
        </authorList>
    </citation>
    <scope>NUCLEOTIDE SEQUENCE [LARGE SCALE GENOMIC DNA]</scope>
    <source>
        <strain evidence="6 7">G-116</strain>
    </source>
</reference>
<gene>
    <name evidence="4 6" type="primary">purN</name>
    <name evidence="6" type="ORF">E4656_06340</name>
</gene>
<dbReference type="InterPro" id="IPR036477">
    <property type="entry name" value="Formyl_transf_N_sf"/>
</dbReference>
<keyword evidence="3 4" id="KW-0658">Purine biosynthesis</keyword>
<dbReference type="RefSeq" id="WP_135482142.1">
    <property type="nucleotide sequence ID" value="NZ_SRMF01000001.1"/>
</dbReference>
<dbReference type="PANTHER" id="PTHR43369:SF2">
    <property type="entry name" value="PHOSPHORIBOSYLGLYCINAMIDE FORMYLTRANSFERASE"/>
    <property type="match status" value="1"/>
</dbReference>
<dbReference type="GO" id="GO:0005829">
    <property type="term" value="C:cytosol"/>
    <property type="evidence" value="ECO:0007669"/>
    <property type="project" value="TreeGrafter"/>
</dbReference>
<feature type="binding site" evidence="4">
    <location>
        <begin position="92"/>
        <end position="95"/>
    </location>
    <ligand>
        <name>(6R)-10-formyltetrahydrofolate</name>
        <dbReference type="ChEBI" id="CHEBI:195366"/>
    </ligand>
</feature>
<dbReference type="InterPro" id="IPR002376">
    <property type="entry name" value="Formyl_transf_N"/>
</dbReference>
<dbReference type="EMBL" id="SRMF01000001">
    <property type="protein sequence ID" value="TGG96012.1"/>
    <property type="molecule type" value="Genomic_DNA"/>
</dbReference>
<dbReference type="PANTHER" id="PTHR43369">
    <property type="entry name" value="PHOSPHORIBOSYLGLYCINAMIDE FORMYLTRANSFERASE"/>
    <property type="match status" value="1"/>
</dbReference>
<dbReference type="AlphaFoldDB" id="A0A4Z0WCS6"/>
<evidence type="ECO:0000256" key="2">
    <source>
        <dbReference type="ARBA" id="ARBA00022679"/>
    </source>
</evidence>
<keyword evidence="7" id="KW-1185">Reference proteome</keyword>
<keyword evidence="2 4" id="KW-0808">Transferase</keyword>
<feature type="domain" description="Formyl transferase N-terminal" evidence="5">
    <location>
        <begin position="4"/>
        <end position="184"/>
    </location>
</feature>
<dbReference type="Proteomes" id="UP000297475">
    <property type="component" value="Unassembled WGS sequence"/>
</dbReference>
<feature type="binding site" evidence="4">
    <location>
        <position position="67"/>
    </location>
    <ligand>
        <name>(6R)-10-formyltetrahydrofolate</name>
        <dbReference type="ChEBI" id="CHEBI:195366"/>
    </ligand>
</feature>
<feature type="site" description="Raises pKa of active site His" evidence="4">
    <location>
        <position position="147"/>
    </location>
</feature>
<dbReference type="GO" id="GO:0006189">
    <property type="term" value="P:'de novo' IMP biosynthetic process"/>
    <property type="evidence" value="ECO:0007669"/>
    <property type="project" value="UniProtKB-UniRule"/>
</dbReference>
<comment type="pathway">
    <text evidence="1 4">Purine metabolism; IMP biosynthesis via de novo pathway; N(2)-formyl-N(1)-(5-phospho-D-ribosyl)glycinamide from N(1)-(5-phospho-D-ribosyl)glycinamide (10-formyl THF route): step 1/1.</text>
</comment>
<dbReference type="Gene3D" id="3.40.50.170">
    <property type="entry name" value="Formyl transferase, N-terminal domain"/>
    <property type="match status" value="1"/>
</dbReference>
<evidence type="ECO:0000256" key="4">
    <source>
        <dbReference type="HAMAP-Rule" id="MF_01930"/>
    </source>
</evidence>
<feature type="binding site" evidence="4">
    <location>
        <begin position="13"/>
        <end position="15"/>
    </location>
    <ligand>
        <name>N(1)-(5-phospho-beta-D-ribosyl)glycinamide</name>
        <dbReference type="ChEBI" id="CHEBI:143788"/>
    </ligand>
</feature>
<organism evidence="6 7">
    <name type="scientific">Natronospirillum operosum</name>
    <dbReference type="NCBI Taxonomy" id="2759953"/>
    <lineage>
        <taxon>Bacteria</taxon>
        <taxon>Pseudomonadati</taxon>
        <taxon>Pseudomonadota</taxon>
        <taxon>Gammaproteobacteria</taxon>
        <taxon>Oceanospirillales</taxon>
        <taxon>Natronospirillaceae</taxon>
        <taxon>Natronospirillum</taxon>
    </lineage>
</organism>
<evidence type="ECO:0000313" key="7">
    <source>
        <dbReference type="Proteomes" id="UP000297475"/>
    </source>
</evidence>
<accession>A0A4Z0WCS6</accession>
<comment type="caution">
    <text evidence="6">The sequence shown here is derived from an EMBL/GenBank/DDBJ whole genome shotgun (WGS) entry which is preliminary data.</text>
</comment>
<evidence type="ECO:0000259" key="5">
    <source>
        <dbReference type="Pfam" id="PF00551"/>
    </source>
</evidence>
<dbReference type="OrthoDB" id="9806170at2"/>